<proteinExistence type="predicted"/>
<comment type="caution">
    <text evidence="1">The sequence shown here is derived from an EMBL/GenBank/DDBJ whole genome shotgun (WGS) entry which is preliminary data.</text>
</comment>
<dbReference type="RefSeq" id="WP_252853983.1">
    <property type="nucleotide sequence ID" value="NZ_JAMXLR010000061.1"/>
</dbReference>
<evidence type="ECO:0000313" key="2">
    <source>
        <dbReference type="Proteomes" id="UP001155241"/>
    </source>
</evidence>
<dbReference type="Proteomes" id="UP001155241">
    <property type="component" value="Unassembled WGS sequence"/>
</dbReference>
<accession>A0A9X2FGB7</accession>
<dbReference type="EMBL" id="JAMXLR010000061">
    <property type="protein sequence ID" value="MCO6045874.1"/>
    <property type="molecule type" value="Genomic_DNA"/>
</dbReference>
<evidence type="ECO:0000313" key="1">
    <source>
        <dbReference type="EMBL" id="MCO6045874.1"/>
    </source>
</evidence>
<dbReference type="AlphaFoldDB" id="A0A9X2FGB7"/>
<keyword evidence="2" id="KW-1185">Reference proteome</keyword>
<protein>
    <submittedName>
        <fullName evidence="1">Uncharacterized protein</fullName>
    </submittedName>
</protein>
<reference evidence="1" key="1">
    <citation type="submission" date="2022-06" db="EMBL/GenBank/DDBJ databases">
        <title>Aeoliella straminimaris, a novel planctomycete from sediments.</title>
        <authorList>
            <person name="Vitorino I.R."/>
            <person name="Lage O.M."/>
        </authorList>
    </citation>
    <scope>NUCLEOTIDE SEQUENCE</scope>
    <source>
        <strain evidence="1">ICT_H6.2</strain>
    </source>
</reference>
<name>A0A9X2FGB7_9BACT</name>
<sequence>MRSRHEREVLAPQRRADLATTVRELRMLYTKRVLPPARELPLAAARPLPVNLSVFHSIAPLAGPIVLRR</sequence>
<gene>
    <name evidence="1" type="ORF">NG895_18395</name>
</gene>
<organism evidence="1 2">
    <name type="scientific">Aeoliella straminimaris</name>
    <dbReference type="NCBI Taxonomy" id="2954799"/>
    <lineage>
        <taxon>Bacteria</taxon>
        <taxon>Pseudomonadati</taxon>
        <taxon>Planctomycetota</taxon>
        <taxon>Planctomycetia</taxon>
        <taxon>Pirellulales</taxon>
        <taxon>Lacipirellulaceae</taxon>
        <taxon>Aeoliella</taxon>
    </lineage>
</organism>